<feature type="compositionally biased region" description="Basic and acidic residues" evidence="1">
    <location>
        <begin position="715"/>
        <end position="727"/>
    </location>
</feature>
<feature type="region of interest" description="Disordered" evidence="1">
    <location>
        <begin position="377"/>
        <end position="413"/>
    </location>
</feature>
<feature type="region of interest" description="Disordered" evidence="1">
    <location>
        <begin position="550"/>
        <end position="569"/>
    </location>
</feature>
<feature type="region of interest" description="Disordered" evidence="1">
    <location>
        <begin position="1"/>
        <end position="20"/>
    </location>
</feature>
<dbReference type="InterPro" id="IPR031865">
    <property type="entry name" value="DUF4757"/>
</dbReference>
<dbReference type="Proteomes" id="UP000829720">
    <property type="component" value="Unassembled WGS sequence"/>
</dbReference>
<accession>A0A8T3CP87</accession>
<feature type="compositionally biased region" description="Basic and acidic residues" evidence="1">
    <location>
        <begin position="611"/>
        <end position="627"/>
    </location>
</feature>
<feature type="compositionally biased region" description="Basic and acidic residues" evidence="1">
    <location>
        <begin position="696"/>
        <end position="705"/>
    </location>
</feature>
<feature type="compositionally biased region" description="Polar residues" evidence="1">
    <location>
        <begin position="103"/>
        <end position="112"/>
    </location>
</feature>
<feature type="region of interest" description="Disordered" evidence="1">
    <location>
        <begin position="177"/>
        <end position="225"/>
    </location>
</feature>
<feature type="region of interest" description="Disordered" evidence="1">
    <location>
        <begin position="586"/>
        <end position="627"/>
    </location>
</feature>
<feature type="compositionally biased region" description="Polar residues" evidence="1">
    <location>
        <begin position="286"/>
        <end position="311"/>
    </location>
</feature>
<dbReference type="PANTHER" id="PTHR46767:SF2">
    <property type="entry name" value="LIM DOMAIN 7B"/>
    <property type="match status" value="1"/>
</dbReference>
<feature type="compositionally biased region" description="Polar residues" evidence="1">
    <location>
        <begin position="856"/>
        <end position="871"/>
    </location>
</feature>
<dbReference type="SMART" id="SM00228">
    <property type="entry name" value="PDZ"/>
    <property type="match status" value="1"/>
</dbReference>
<feature type="region of interest" description="Disordered" evidence="1">
    <location>
        <begin position="245"/>
        <end position="334"/>
    </location>
</feature>
<feature type="compositionally biased region" description="Basic and acidic residues" evidence="1">
    <location>
        <begin position="60"/>
        <end position="71"/>
    </location>
</feature>
<feature type="region of interest" description="Disordered" evidence="1">
    <location>
        <begin position="657"/>
        <end position="839"/>
    </location>
</feature>
<feature type="domain" description="PDZ" evidence="2">
    <location>
        <begin position="431"/>
        <end position="492"/>
    </location>
</feature>
<evidence type="ECO:0000313" key="3">
    <source>
        <dbReference type="EMBL" id="KAI1885064.1"/>
    </source>
</evidence>
<protein>
    <recommendedName>
        <fullName evidence="2">PDZ domain-containing protein</fullName>
    </recommendedName>
</protein>
<feature type="compositionally biased region" description="Polar residues" evidence="1">
    <location>
        <begin position="245"/>
        <end position="266"/>
    </location>
</feature>
<feature type="compositionally biased region" description="Polar residues" evidence="1">
    <location>
        <begin position="755"/>
        <end position="768"/>
    </location>
</feature>
<feature type="compositionally biased region" description="Low complexity" evidence="1">
    <location>
        <begin position="895"/>
        <end position="922"/>
    </location>
</feature>
<organism evidence="3 4">
    <name type="scientific">Albula goreensis</name>
    <dbReference type="NCBI Taxonomy" id="1534307"/>
    <lineage>
        <taxon>Eukaryota</taxon>
        <taxon>Metazoa</taxon>
        <taxon>Chordata</taxon>
        <taxon>Craniata</taxon>
        <taxon>Vertebrata</taxon>
        <taxon>Euteleostomi</taxon>
        <taxon>Actinopterygii</taxon>
        <taxon>Neopterygii</taxon>
        <taxon>Teleostei</taxon>
        <taxon>Albuliformes</taxon>
        <taxon>Albulidae</taxon>
        <taxon>Albula</taxon>
    </lineage>
</organism>
<dbReference type="Gene3D" id="2.30.42.10">
    <property type="match status" value="1"/>
</dbReference>
<dbReference type="GO" id="GO:0030155">
    <property type="term" value="P:regulation of cell adhesion"/>
    <property type="evidence" value="ECO:0007669"/>
    <property type="project" value="InterPro"/>
</dbReference>
<feature type="compositionally biased region" description="Polar residues" evidence="1">
    <location>
        <begin position="993"/>
        <end position="1020"/>
    </location>
</feature>
<dbReference type="Pfam" id="PF00595">
    <property type="entry name" value="PDZ"/>
    <property type="match status" value="1"/>
</dbReference>
<feature type="compositionally biased region" description="Polar residues" evidence="1">
    <location>
        <begin position="964"/>
        <end position="979"/>
    </location>
</feature>
<evidence type="ECO:0000256" key="1">
    <source>
        <dbReference type="SAM" id="MobiDB-lite"/>
    </source>
</evidence>
<feature type="compositionally biased region" description="Basic and acidic residues" evidence="1">
    <location>
        <begin position="665"/>
        <end position="674"/>
    </location>
</feature>
<feature type="compositionally biased region" description="Polar residues" evidence="1">
    <location>
        <begin position="177"/>
        <end position="201"/>
    </location>
</feature>
<dbReference type="Pfam" id="PF15949">
    <property type="entry name" value="DUF4757"/>
    <property type="match status" value="1"/>
</dbReference>
<feature type="compositionally biased region" description="Polar residues" evidence="1">
    <location>
        <begin position="812"/>
        <end position="825"/>
    </location>
</feature>
<proteinExistence type="predicted"/>
<sequence length="1020" mass="112484">MAQKQRSKSTSSIPEDQDMQWKMRCEELQKIRDLVRESEEQWREDLCKWKNHRRSVNSDMVRKREERKHNDPAASGSTARKSDTFWGMQGEESREQGAPVSDSAASPFTRQAVSVKPQPCIRSTVLPQSYAVDSPYATATQASAPSAPLVQRDSSCKAGLSYDSAFTYTATAQLSIQTRAGPASSASTSKARTNQAGTSTAAPIDPIGTTVPGQTSTTHTHPTSTTFACQTSTALTDRVSTVLPEQTSRIAAEPSRTSQAEESSACSVYRASEPGRPIGRLVGEKSSGSLYNLNSMDTKPAASQVSASLPRSTRRSDSSRLASVVSPRPFGTQSTRISPVSRVFAVDDSHKRFNGETNESQNSIIFSHKSKVLNLEEDDDHCQTSSVPSRNEDKEEKWGMAASNSPPFAPQSSCMTLTVTSGSESRSSEMRIRLNQKPNSSQDFGFQTSWDSTGKFIKSIQKGSPAELSQLQVGDEIVAVDGRKASEMSLEQWKGSMDGALQQGSVALDVRRNGQNSTPTEYMNSSNEFNSQPAVENATKMSHTFNSQDVTGVESKGMNGGFRPESVGKESETISLKNIKRRSEFFEKQGGSESAISDLRVPSISTTSNRHSWDPMEERKRQEKWQQEQERLLQEKYKRDQEKMEQEWRRAQQNVVSTGMGYSEEEQRSLEVDTRSLSPLSPMSPLSQTTPPLWEEPSHMVEREGPQLTQLQGGDPHKDKVLRRGDGEEMTLQNKCEEEQQKTRAVEEEEEKKCQQASEGCFTQQGSQEQERKGDYAGVAKIHPEISLSDREKSKSSPELDEVDKPTGMASVVSSGRKTAPSPSQEARERKQKNRPLSQVELDRLQILEEMKKRTQLLTDSSWIRQRSSTIYKEPIHLGGGMRRYESLDNLNTARSWRQSQWPPSPASSSRPQSAVSGSASSTLPTSFSTGSLRQGPWSQPSPTSPTPPTALNEEPGPEPHPPSQQRCSALTAGLTSEDPSLELEQELKSDCETGSSTATPATPDSQQSLSIGNNEQKEM</sequence>
<feature type="compositionally biased region" description="Basic and acidic residues" evidence="1">
    <location>
        <begin position="782"/>
        <end position="798"/>
    </location>
</feature>
<dbReference type="EMBL" id="JAERUA010000021">
    <property type="protein sequence ID" value="KAI1885064.1"/>
    <property type="molecule type" value="Genomic_DNA"/>
</dbReference>
<dbReference type="AlphaFoldDB" id="A0A8T3CP87"/>
<dbReference type="InterPro" id="IPR029978">
    <property type="entry name" value="LMO-7"/>
</dbReference>
<feature type="compositionally biased region" description="Polar residues" evidence="1">
    <location>
        <begin position="923"/>
        <end position="933"/>
    </location>
</feature>
<feature type="region of interest" description="Disordered" evidence="1">
    <location>
        <begin position="53"/>
        <end position="116"/>
    </location>
</feature>
<dbReference type="InterPro" id="IPR001478">
    <property type="entry name" value="PDZ"/>
</dbReference>
<comment type="caution">
    <text evidence="3">The sequence shown here is derived from an EMBL/GenBank/DDBJ whole genome shotgun (WGS) entry which is preliminary data.</text>
</comment>
<reference evidence="3" key="1">
    <citation type="submission" date="2021-01" db="EMBL/GenBank/DDBJ databases">
        <authorList>
            <person name="Zahm M."/>
            <person name="Roques C."/>
            <person name="Cabau C."/>
            <person name="Klopp C."/>
            <person name="Donnadieu C."/>
            <person name="Jouanno E."/>
            <person name="Lampietro C."/>
            <person name="Louis A."/>
            <person name="Herpin A."/>
            <person name="Echchiki A."/>
            <person name="Berthelot C."/>
            <person name="Parey E."/>
            <person name="Roest-Crollius H."/>
            <person name="Braasch I."/>
            <person name="Postlethwait J."/>
            <person name="Bobe J."/>
            <person name="Montfort J."/>
            <person name="Bouchez O."/>
            <person name="Begum T."/>
            <person name="Mejri S."/>
            <person name="Adams A."/>
            <person name="Chen W.-J."/>
            <person name="Guiguen Y."/>
        </authorList>
    </citation>
    <scope>NUCLEOTIDE SEQUENCE</scope>
    <source>
        <tissue evidence="3">Blood</tissue>
    </source>
</reference>
<gene>
    <name evidence="3" type="ORF">AGOR_G00216340</name>
</gene>
<feature type="compositionally biased region" description="Basic and acidic residues" evidence="1">
    <location>
        <begin position="735"/>
        <end position="754"/>
    </location>
</feature>
<feature type="region of interest" description="Disordered" evidence="1">
    <location>
        <begin position="856"/>
        <end position="882"/>
    </location>
</feature>
<keyword evidence="4" id="KW-1185">Reference proteome</keyword>
<feature type="compositionally biased region" description="Low complexity" evidence="1">
    <location>
        <begin position="676"/>
        <end position="693"/>
    </location>
</feature>
<dbReference type="PROSITE" id="PS50106">
    <property type="entry name" value="PDZ"/>
    <property type="match status" value="1"/>
</dbReference>
<dbReference type="OrthoDB" id="15627at2759"/>
<dbReference type="InterPro" id="IPR036034">
    <property type="entry name" value="PDZ_sf"/>
</dbReference>
<feature type="compositionally biased region" description="Polar residues" evidence="1">
    <location>
        <begin position="402"/>
        <end position="413"/>
    </location>
</feature>
<feature type="region of interest" description="Disordered" evidence="1">
    <location>
        <begin position="895"/>
        <end position="1020"/>
    </location>
</feature>
<dbReference type="PANTHER" id="PTHR46767">
    <property type="entry name" value="LIM DOMAIN ONLY PROTEIN 7"/>
    <property type="match status" value="1"/>
</dbReference>
<evidence type="ECO:0000313" key="4">
    <source>
        <dbReference type="Proteomes" id="UP000829720"/>
    </source>
</evidence>
<name>A0A8T3CP87_9TELE</name>
<evidence type="ECO:0000259" key="2">
    <source>
        <dbReference type="PROSITE" id="PS50106"/>
    </source>
</evidence>
<dbReference type="SUPFAM" id="SSF50156">
    <property type="entry name" value="PDZ domain-like"/>
    <property type="match status" value="1"/>
</dbReference>
<dbReference type="GO" id="GO:0023051">
    <property type="term" value="P:regulation of signaling"/>
    <property type="evidence" value="ECO:0007669"/>
    <property type="project" value="InterPro"/>
</dbReference>
<feature type="compositionally biased region" description="Low complexity" evidence="1">
    <location>
        <begin position="215"/>
        <end position="225"/>
    </location>
</feature>